<sequence>MDSPAIFGKAATPEEYLERGKRNSRVTPEWDAGEDGSPATGTHKYQKEQVHGHGRGRDQSELLVGLENMRVSGDLGSPTLETSPYYEYALSALDDFDAFGYLTGLMLLQSILWSVELVDAAAFEDMREVVRRLTETRVSDIEPRKGVIDKVKSILKPTHARDGRIMTPISATTSAKGVYSSKECFTTPPVPIAKAIEEPDPELYNYNGQVVTRSAMELLEKEDQLAAKGGLFERDGVVMTASALSLLQAQEALDRADSAGQGEYGRERVLFVCDTVCANLMTSMQRTHGMLYGKPPELLSCVDRLD</sequence>
<keyword evidence="2" id="KW-1185">Reference proteome</keyword>
<reference evidence="1" key="1">
    <citation type="submission" date="2023-04" db="EMBL/GenBank/DDBJ databases">
        <title>Draft Genome sequencing of Naganishia species isolated from polar environments using Oxford Nanopore Technology.</title>
        <authorList>
            <person name="Leo P."/>
            <person name="Venkateswaran K."/>
        </authorList>
    </citation>
    <scope>NUCLEOTIDE SEQUENCE</scope>
    <source>
        <strain evidence="1">DBVPG 5303</strain>
    </source>
</reference>
<organism evidence="1 2">
    <name type="scientific">Naganishia onofrii</name>
    <dbReference type="NCBI Taxonomy" id="1851511"/>
    <lineage>
        <taxon>Eukaryota</taxon>
        <taxon>Fungi</taxon>
        <taxon>Dikarya</taxon>
        <taxon>Basidiomycota</taxon>
        <taxon>Agaricomycotina</taxon>
        <taxon>Tremellomycetes</taxon>
        <taxon>Filobasidiales</taxon>
        <taxon>Filobasidiaceae</taxon>
        <taxon>Naganishia</taxon>
    </lineage>
</organism>
<proteinExistence type="predicted"/>
<evidence type="ECO:0000313" key="1">
    <source>
        <dbReference type="EMBL" id="KAJ9118002.1"/>
    </source>
</evidence>
<dbReference type="Proteomes" id="UP001234202">
    <property type="component" value="Unassembled WGS sequence"/>
</dbReference>
<name>A0ACC2X3X0_9TREE</name>
<accession>A0ACC2X3X0</accession>
<gene>
    <name evidence="1" type="ORF">QFC24_006274</name>
</gene>
<comment type="caution">
    <text evidence="1">The sequence shown here is derived from an EMBL/GenBank/DDBJ whole genome shotgun (WGS) entry which is preliminary data.</text>
</comment>
<evidence type="ECO:0000313" key="2">
    <source>
        <dbReference type="Proteomes" id="UP001234202"/>
    </source>
</evidence>
<protein>
    <submittedName>
        <fullName evidence="1">Uncharacterized protein</fullName>
    </submittedName>
</protein>
<dbReference type="EMBL" id="JASBWV010000030">
    <property type="protein sequence ID" value="KAJ9118002.1"/>
    <property type="molecule type" value="Genomic_DNA"/>
</dbReference>